<proteinExistence type="predicted"/>
<dbReference type="InterPro" id="IPR008979">
    <property type="entry name" value="Galactose-bd-like_sf"/>
</dbReference>
<dbReference type="PANTHER" id="PTHR35191:SF1">
    <property type="entry name" value="PROPHAGE SIDE TAIL FIBER PROTEIN HOMOLOG STFQ-RELATED"/>
    <property type="match status" value="1"/>
</dbReference>
<dbReference type="RefSeq" id="WP_306038284.1">
    <property type="nucleotide sequence ID" value="NZ_CP132302.1"/>
</dbReference>
<dbReference type="InterPro" id="IPR051934">
    <property type="entry name" value="Phage_Tail_Fiber_Structural"/>
</dbReference>
<dbReference type="SUPFAM" id="SSF49785">
    <property type="entry name" value="Galactose-binding domain-like"/>
    <property type="match status" value="1"/>
</dbReference>
<accession>A0AA50CQ92</accession>
<reference evidence="2 3" key="1">
    <citation type="submission" date="2023-08" db="EMBL/GenBank/DDBJ databases">
        <title>Pathogen: clinical or host-associated sample.</title>
        <authorList>
            <person name="Hergert J."/>
            <person name="Casey R."/>
            <person name="Wagner J."/>
            <person name="Young E.L."/>
            <person name="Oakeson K.F."/>
        </authorList>
    </citation>
    <scope>NUCLEOTIDE SEQUENCE [LARGE SCALE GENOMIC DNA]</scope>
    <source>
        <strain evidence="2 3">1760953</strain>
    </source>
</reference>
<name>A0AA50CQ92_9HYPH</name>
<sequence length="491" mass="50969">MVTENTTPNRGYPEPAVGNTLEVDVGRLIAALRAIDVDVANALAAIVSKAGLASPVFTGTPTAPTAAPGTDSGQLATTAFVKAALTALVDSAPGALDTLNELAAAIGDDPNFAATMAALIGTKADAAATTAALAKRIRVDAAQSFTPAEKGRAIANLGGGVLAGLRNKLLNGDFDFWQRSTSQTSNGYGSDDRWSNEQAGSTKAHSRQAFTVGQSDVPGNPVFFSRTVVTSAIGSTSFVFKRQKIESVRTLAGRKATLTFYAKADASKNMAVEVLQRFGTGGSPSADVRADTRKLALTTAWQKFTYAIDIPPVAGKTLGSNGDDFLHIAFWFDAGSSFNASTDSLGQQSGTFDIAHVSFVEGDATAEEDPFAARHWQQELALCQRFYEKSYDLGVAPGTASSAVGSVCKSMDASQNFATLHMPFKVTKRSIPSVAVYNPATGASGQASVDAGSVSMSSSRIGQSSFLATVSNTLVTASVFIAAHFTAEAEL</sequence>
<dbReference type="AlphaFoldDB" id="A0AA50CQ92"/>
<evidence type="ECO:0000256" key="1">
    <source>
        <dbReference type="SAM" id="MobiDB-lite"/>
    </source>
</evidence>
<dbReference type="Proteomes" id="UP001234585">
    <property type="component" value="Chromosome"/>
</dbReference>
<evidence type="ECO:0000313" key="2">
    <source>
        <dbReference type="EMBL" id="WLR98634.1"/>
    </source>
</evidence>
<evidence type="ECO:0000313" key="3">
    <source>
        <dbReference type="Proteomes" id="UP001234585"/>
    </source>
</evidence>
<feature type="compositionally biased region" description="Polar residues" evidence="1">
    <location>
        <begin position="196"/>
        <end position="207"/>
    </location>
</feature>
<gene>
    <name evidence="2" type="ORF">Q9313_06280</name>
</gene>
<dbReference type="EMBL" id="CP132302">
    <property type="protein sequence ID" value="WLR98634.1"/>
    <property type="molecule type" value="Genomic_DNA"/>
</dbReference>
<protein>
    <submittedName>
        <fullName evidence="2">Uncharacterized protein</fullName>
    </submittedName>
</protein>
<dbReference type="PANTHER" id="PTHR35191">
    <property type="entry name" value="PROPHAGE SIDE TAIL FIBER PROTEIN HOMOLOG STFQ-RELATED"/>
    <property type="match status" value="1"/>
</dbReference>
<organism evidence="2 3">
    <name type="scientific">Shinella sumterensis</name>
    <dbReference type="NCBI Taxonomy" id="1967501"/>
    <lineage>
        <taxon>Bacteria</taxon>
        <taxon>Pseudomonadati</taxon>
        <taxon>Pseudomonadota</taxon>
        <taxon>Alphaproteobacteria</taxon>
        <taxon>Hyphomicrobiales</taxon>
        <taxon>Rhizobiaceae</taxon>
        <taxon>Shinella</taxon>
    </lineage>
</organism>
<feature type="region of interest" description="Disordered" evidence="1">
    <location>
        <begin position="182"/>
        <end position="207"/>
    </location>
</feature>
<keyword evidence="3" id="KW-1185">Reference proteome</keyword>
<dbReference type="Gene3D" id="2.60.120.260">
    <property type="entry name" value="Galactose-binding domain-like"/>
    <property type="match status" value="1"/>
</dbReference>